<gene>
    <name evidence="2" type="ORF">AQUCO_01500140v1</name>
</gene>
<dbReference type="AlphaFoldDB" id="A0A2G5DSC7"/>
<feature type="transmembrane region" description="Helical" evidence="1">
    <location>
        <begin position="151"/>
        <end position="171"/>
    </location>
</feature>
<feature type="transmembrane region" description="Helical" evidence="1">
    <location>
        <begin position="279"/>
        <end position="302"/>
    </location>
</feature>
<evidence type="ECO:0000313" key="2">
    <source>
        <dbReference type="EMBL" id="PIA46398.1"/>
    </source>
</evidence>
<dbReference type="STRING" id="218851.A0A2G5DSC7"/>
<feature type="transmembrane region" description="Helical" evidence="1">
    <location>
        <begin position="86"/>
        <end position="109"/>
    </location>
</feature>
<keyword evidence="1" id="KW-1133">Transmembrane helix</keyword>
<evidence type="ECO:0000313" key="3">
    <source>
        <dbReference type="Proteomes" id="UP000230069"/>
    </source>
</evidence>
<dbReference type="PANTHER" id="PTHR33133">
    <property type="entry name" value="OS08G0107100 PROTEIN-RELATED"/>
    <property type="match status" value="1"/>
</dbReference>
<keyword evidence="3" id="KW-1185">Reference proteome</keyword>
<protein>
    <submittedName>
        <fullName evidence="2">Uncharacterized protein</fullName>
    </submittedName>
</protein>
<dbReference type="Proteomes" id="UP000230069">
    <property type="component" value="Unassembled WGS sequence"/>
</dbReference>
<dbReference type="PANTHER" id="PTHR33133:SF5">
    <property type="entry name" value="OS08G0107100 PROTEIN"/>
    <property type="match status" value="1"/>
</dbReference>
<sequence>MDNKLHQKFRSLGFFGIFKEAFKAIFSAKKIFTLITLAIIFPLSLLMFSHLHILQFLIKRIDYNYANLYYTASGSSEHKGIVHRLVVLWTVFFISNAAYLVAAFILYLLSTSSVVYTLVSIYAGNKALTFRELLSVVVKVSKKFMIRRVRLMLLYQIVTLLFLNTMCSGNLTARPRWASILMVAVVLLYAVNVILSGSLHLIIWHLAGVLSIFEDSSYCIDSGEDKISTLIKPKWWFVQTIVAVIQLSAVITLGSFNLLVVQGNLPGFITISKVSYWTIFNFLLSTTILLSLVLQTLIYFVCKAGVEESIDEPCLLVVRLYEFVAEKNVISIKEYTFA</sequence>
<proteinExistence type="predicted"/>
<keyword evidence="1" id="KW-0472">Membrane</keyword>
<keyword evidence="1" id="KW-0812">Transmembrane</keyword>
<evidence type="ECO:0000256" key="1">
    <source>
        <dbReference type="SAM" id="Phobius"/>
    </source>
</evidence>
<organism evidence="2 3">
    <name type="scientific">Aquilegia coerulea</name>
    <name type="common">Rocky mountain columbine</name>
    <dbReference type="NCBI Taxonomy" id="218851"/>
    <lineage>
        <taxon>Eukaryota</taxon>
        <taxon>Viridiplantae</taxon>
        <taxon>Streptophyta</taxon>
        <taxon>Embryophyta</taxon>
        <taxon>Tracheophyta</taxon>
        <taxon>Spermatophyta</taxon>
        <taxon>Magnoliopsida</taxon>
        <taxon>Ranunculales</taxon>
        <taxon>Ranunculaceae</taxon>
        <taxon>Thalictroideae</taxon>
        <taxon>Aquilegia</taxon>
    </lineage>
</organism>
<dbReference type="InParanoid" id="A0A2G5DSC7"/>
<feature type="transmembrane region" description="Helical" evidence="1">
    <location>
        <begin position="236"/>
        <end position="259"/>
    </location>
</feature>
<feature type="transmembrane region" description="Helical" evidence="1">
    <location>
        <begin position="177"/>
        <end position="195"/>
    </location>
</feature>
<dbReference type="EMBL" id="KZ305032">
    <property type="protein sequence ID" value="PIA46398.1"/>
    <property type="molecule type" value="Genomic_DNA"/>
</dbReference>
<name>A0A2G5DSC7_AQUCA</name>
<reference evidence="2 3" key="1">
    <citation type="submission" date="2017-09" db="EMBL/GenBank/DDBJ databases">
        <title>WGS assembly of Aquilegia coerulea Goldsmith.</title>
        <authorList>
            <person name="Hodges S."/>
            <person name="Kramer E."/>
            <person name="Nordborg M."/>
            <person name="Tomkins J."/>
            <person name="Borevitz J."/>
            <person name="Derieg N."/>
            <person name="Yan J."/>
            <person name="Mihaltcheva S."/>
            <person name="Hayes R.D."/>
            <person name="Rokhsar D."/>
        </authorList>
    </citation>
    <scope>NUCLEOTIDE SEQUENCE [LARGE SCALE GENOMIC DNA]</scope>
    <source>
        <strain evidence="3">cv. Goldsmith</strain>
    </source>
</reference>
<feature type="transmembrane region" description="Helical" evidence="1">
    <location>
        <begin position="31"/>
        <end position="58"/>
    </location>
</feature>
<accession>A0A2G5DSC7</accession>